<dbReference type="AlphaFoldDB" id="A0AAW0MNK1"/>
<dbReference type="Proteomes" id="UP001460270">
    <property type="component" value="Unassembled WGS sequence"/>
</dbReference>
<sequence>MEEKRDRKKKRGGGVAAEEAQSPDRLSSHRLVFARHRSGADFTSERDLDQPGVQAAGPGADVRARGATAADTQPVPELMRLTYALQRQLLNSGAAPSLVRARFPFLFTAAGISAHFHTLTAVELRPRMRDALQAQQRPERRAEDLLSCKVQARPTEPGVQSHDHQSHSHISALLLVMSTSRREKKPSLYWHSRKRPGRSVESSVSLPVGPRIVALGDSVLDSRSWMVSLDRTVASSLNRDPVFPTFSPCFSPVSLSSTWNMKNRPVLCGDKPGRRDKVLDQNRTEPQNRRKSHAQRETVNGEWRLSSGAVRRNLV</sequence>
<proteinExistence type="predicted"/>
<keyword evidence="3" id="KW-1185">Reference proteome</keyword>
<name>A0AAW0MNK1_9GOBI</name>
<dbReference type="EMBL" id="JBBPFD010000030">
    <property type="protein sequence ID" value="KAK7881043.1"/>
    <property type="molecule type" value="Genomic_DNA"/>
</dbReference>
<feature type="compositionally biased region" description="Basic residues" evidence="1">
    <location>
        <begin position="1"/>
        <end position="12"/>
    </location>
</feature>
<gene>
    <name evidence="2" type="ORF">WMY93_032349</name>
</gene>
<evidence type="ECO:0000313" key="2">
    <source>
        <dbReference type="EMBL" id="KAK7881043.1"/>
    </source>
</evidence>
<feature type="compositionally biased region" description="Basic and acidic residues" evidence="1">
    <location>
        <begin position="271"/>
        <end position="288"/>
    </location>
</feature>
<reference evidence="3" key="1">
    <citation type="submission" date="2024-04" db="EMBL/GenBank/DDBJ databases">
        <title>Salinicola lusitanus LLJ914,a marine bacterium isolated from the Okinawa Trough.</title>
        <authorList>
            <person name="Li J."/>
        </authorList>
    </citation>
    <scope>NUCLEOTIDE SEQUENCE [LARGE SCALE GENOMIC DNA]</scope>
</reference>
<evidence type="ECO:0000256" key="1">
    <source>
        <dbReference type="SAM" id="MobiDB-lite"/>
    </source>
</evidence>
<protein>
    <submittedName>
        <fullName evidence="2">Uncharacterized protein</fullName>
    </submittedName>
</protein>
<feature type="region of interest" description="Disordered" evidence="1">
    <location>
        <begin position="264"/>
        <end position="302"/>
    </location>
</feature>
<organism evidence="2 3">
    <name type="scientific">Mugilogobius chulae</name>
    <name type="common">yellowstripe goby</name>
    <dbReference type="NCBI Taxonomy" id="88201"/>
    <lineage>
        <taxon>Eukaryota</taxon>
        <taxon>Metazoa</taxon>
        <taxon>Chordata</taxon>
        <taxon>Craniata</taxon>
        <taxon>Vertebrata</taxon>
        <taxon>Euteleostomi</taxon>
        <taxon>Actinopterygii</taxon>
        <taxon>Neopterygii</taxon>
        <taxon>Teleostei</taxon>
        <taxon>Neoteleostei</taxon>
        <taxon>Acanthomorphata</taxon>
        <taxon>Gobiaria</taxon>
        <taxon>Gobiiformes</taxon>
        <taxon>Gobioidei</taxon>
        <taxon>Gobiidae</taxon>
        <taxon>Gobionellinae</taxon>
        <taxon>Mugilogobius</taxon>
    </lineage>
</organism>
<comment type="caution">
    <text evidence="2">The sequence shown here is derived from an EMBL/GenBank/DDBJ whole genome shotgun (WGS) entry which is preliminary data.</text>
</comment>
<accession>A0AAW0MNK1</accession>
<feature type="region of interest" description="Disordered" evidence="1">
    <location>
        <begin position="1"/>
        <end position="69"/>
    </location>
</feature>
<evidence type="ECO:0000313" key="3">
    <source>
        <dbReference type="Proteomes" id="UP001460270"/>
    </source>
</evidence>